<gene>
    <name evidence="1" type="ORF">J2793_007148</name>
</gene>
<comment type="caution">
    <text evidence="1">The sequence shown here is derived from an EMBL/GenBank/DDBJ whole genome shotgun (WGS) entry which is preliminary data.</text>
</comment>
<name>A0AB73INT2_9BURK</name>
<evidence type="ECO:0000313" key="2">
    <source>
        <dbReference type="Proteomes" id="UP001229486"/>
    </source>
</evidence>
<organism evidence="1 2">
    <name type="scientific">Paraburkholderia caledonica</name>
    <dbReference type="NCBI Taxonomy" id="134536"/>
    <lineage>
        <taxon>Bacteria</taxon>
        <taxon>Pseudomonadati</taxon>
        <taxon>Pseudomonadota</taxon>
        <taxon>Betaproteobacteria</taxon>
        <taxon>Burkholderiales</taxon>
        <taxon>Burkholderiaceae</taxon>
        <taxon>Paraburkholderia</taxon>
    </lineage>
</organism>
<reference evidence="1" key="1">
    <citation type="submission" date="2023-07" db="EMBL/GenBank/DDBJ databases">
        <title>Sorghum-associated microbial communities from plants grown in Nebraska, USA.</title>
        <authorList>
            <person name="Schachtman D."/>
        </authorList>
    </citation>
    <scope>NUCLEOTIDE SEQUENCE</scope>
    <source>
        <strain evidence="1">DS1061</strain>
    </source>
</reference>
<accession>A0AB73INT2</accession>
<sequence length="84" mass="10003">MPEIQAIQRTVYRSPSSRRSFLTPKAAARSEAAMLIKRKYPTESPEYGNYGMIEYPGFHWSEDERLQRVHERLVRMILRKMKET</sequence>
<proteinExistence type="predicted"/>
<evidence type="ECO:0000313" key="1">
    <source>
        <dbReference type="EMBL" id="MDP9651673.1"/>
    </source>
</evidence>
<dbReference type="Proteomes" id="UP001229486">
    <property type="component" value="Unassembled WGS sequence"/>
</dbReference>
<dbReference type="AlphaFoldDB" id="A0AB73INT2"/>
<dbReference type="EMBL" id="JAURTK010000026">
    <property type="protein sequence ID" value="MDP9651673.1"/>
    <property type="molecule type" value="Genomic_DNA"/>
</dbReference>
<protein>
    <submittedName>
        <fullName evidence="1">Uncharacterized protein</fullName>
    </submittedName>
</protein>
<dbReference type="RefSeq" id="WP_392396227.1">
    <property type="nucleotide sequence ID" value="NZ_JAURTK010000026.1"/>
</dbReference>